<comment type="caution">
    <text evidence="1">The sequence shown here is derived from an EMBL/GenBank/DDBJ whole genome shotgun (WGS) entry which is preliminary data.</text>
</comment>
<gene>
    <name evidence="1" type="ORF">GCM10011385_30030</name>
</gene>
<evidence type="ECO:0000313" key="2">
    <source>
        <dbReference type="Proteomes" id="UP000636264"/>
    </source>
</evidence>
<reference evidence="1" key="1">
    <citation type="journal article" date="2014" name="Int. J. Syst. Evol. Microbiol.">
        <title>Complete genome sequence of Corynebacterium casei LMG S-19264T (=DSM 44701T), isolated from a smear-ripened cheese.</title>
        <authorList>
            <consortium name="US DOE Joint Genome Institute (JGI-PGF)"/>
            <person name="Walter F."/>
            <person name="Albersmeier A."/>
            <person name="Kalinowski J."/>
            <person name="Ruckert C."/>
        </authorList>
    </citation>
    <scope>NUCLEOTIDE SEQUENCE</scope>
    <source>
        <strain evidence="1">CGMCC 1.15320</strain>
    </source>
</reference>
<sequence>MTMVKGPGNSALAKCEHTFNLRGGSKGTTVVGTGSISQEFRRVVVGASYASVAVVVPEGEIVNFVPGAANTTCNKSVTIFGDYVVCNVKDTHDLLVRMGNLVRYEHYIKNISGRIYELGVANETISKTYPIGTVTFMTIAGIGPSSLRHRLSYLSARSCALIPYVEYRVHRATAVGVNGLPYAFNTQFDPDNPWGDCDYQVDTSDGANVLVRYKIP</sequence>
<proteinExistence type="predicted"/>
<evidence type="ECO:0000313" key="1">
    <source>
        <dbReference type="EMBL" id="GGA74035.1"/>
    </source>
</evidence>
<accession>A0A916RZ62</accession>
<reference evidence="1" key="2">
    <citation type="submission" date="2020-09" db="EMBL/GenBank/DDBJ databases">
        <authorList>
            <person name="Sun Q."/>
            <person name="Zhou Y."/>
        </authorList>
    </citation>
    <scope>NUCLEOTIDE SEQUENCE</scope>
    <source>
        <strain evidence="1">CGMCC 1.15320</strain>
    </source>
</reference>
<organism evidence="1 2">
    <name type="scientific">Nitratireductor aestuarii</name>
    <dbReference type="NCBI Taxonomy" id="1735103"/>
    <lineage>
        <taxon>Bacteria</taxon>
        <taxon>Pseudomonadati</taxon>
        <taxon>Pseudomonadota</taxon>
        <taxon>Alphaproteobacteria</taxon>
        <taxon>Hyphomicrobiales</taxon>
        <taxon>Phyllobacteriaceae</taxon>
        <taxon>Nitratireductor</taxon>
    </lineage>
</organism>
<keyword evidence="2" id="KW-1185">Reference proteome</keyword>
<protein>
    <submittedName>
        <fullName evidence="1">Uncharacterized protein</fullName>
    </submittedName>
</protein>
<name>A0A916RZ62_9HYPH</name>
<dbReference type="EMBL" id="BMIF01000009">
    <property type="protein sequence ID" value="GGA74035.1"/>
    <property type="molecule type" value="Genomic_DNA"/>
</dbReference>
<dbReference type="AlphaFoldDB" id="A0A916RZ62"/>
<dbReference type="RefSeq" id="WP_188721903.1">
    <property type="nucleotide sequence ID" value="NZ_BMIF01000009.1"/>
</dbReference>
<dbReference type="Proteomes" id="UP000636264">
    <property type="component" value="Unassembled WGS sequence"/>
</dbReference>